<feature type="signal peptide" evidence="2">
    <location>
        <begin position="1"/>
        <end position="23"/>
    </location>
</feature>
<reference evidence="4" key="3">
    <citation type="submission" date="2025-09" db="UniProtKB">
        <authorList>
            <consortium name="Ensembl"/>
        </authorList>
    </citation>
    <scope>IDENTIFICATION</scope>
</reference>
<reference evidence="5" key="1">
    <citation type="submission" date="2011-08" db="EMBL/GenBank/DDBJ databases">
        <title>The draft genome of Latimeria chalumnae.</title>
        <authorList>
            <person name="Di Palma F."/>
            <person name="Alfoldi J."/>
            <person name="Johnson J."/>
            <person name="Berlin A."/>
            <person name="Gnerre S."/>
            <person name="Jaffe D."/>
            <person name="MacCallum I."/>
            <person name="Young S."/>
            <person name="Walker B.J."/>
            <person name="Lander E."/>
            <person name="Lindblad-Toh K."/>
        </authorList>
    </citation>
    <scope>NUCLEOTIDE SEQUENCE [LARGE SCALE GENOMIC DNA]</scope>
    <source>
        <strain evidence="5">Wild caught</strain>
    </source>
</reference>
<evidence type="ECO:0000256" key="2">
    <source>
        <dbReference type="SAM" id="SignalP"/>
    </source>
</evidence>
<dbReference type="Gene3D" id="3.40.33.10">
    <property type="entry name" value="CAP"/>
    <property type="match status" value="1"/>
</dbReference>
<dbReference type="Pfam" id="PF00188">
    <property type="entry name" value="CAP"/>
    <property type="match status" value="1"/>
</dbReference>
<evidence type="ECO:0000313" key="4">
    <source>
        <dbReference type="Ensembl" id="ENSLACP00000012001.1"/>
    </source>
</evidence>
<protein>
    <recommendedName>
        <fullName evidence="3">SCP domain-containing protein</fullName>
    </recommendedName>
</protein>
<evidence type="ECO:0000259" key="3">
    <source>
        <dbReference type="SMART" id="SM00198"/>
    </source>
</evidence>
<dbReference type="EMBL" id="AFYH01065399">
    <property type="status" value="NOT_ANNOTATED_CDS"/>
    <property type="molecule type" value="Genomic_DNA"/>
</dbReference>
<dbReference type="Ensembl" id="ENSLACT00000012092.1">
    <property type="protein sequence ID" value="ENSLACP00000012001.1"/>
    <property type="gene ID" value="ENSLACG00000010562.1"/>
</dbReference>
<dbReference type="SUPFAM" id="SSF55797">
    <property type="entry name" value="PR-1-like"/>
    <property type="match status" value="1"/>
</dbReference>
<feature type="domain" description="SCP" evidence="3">
    <location>
        <begin position="27"/>
        <end position="162"/>
    </location>
</feature>
<evidence type="ECO:0000313" key="5">
    <source>
        <dbReference type="Proteomes" id="UP000008672"/>
    </source>
</evidence>
<dbReference type="eggNOG" id="KOG3017">
    <property type="taxonomic scope" value="Eukaryota"/>
</dbReference>
<dbReference type="OMA" id="ERGNMNG"/>
<dbReference type="GeneTree" id="ENSGT00940000163908"/>
<sequence>GTMFSASNLLCLIFLTLTKQTWALKDEEKKLLLEKHNLYRSQVLPSAANMLEMSWDTELESLAENYATNCIWDHNPDRGMTGENLFASINKPLDVEEAMKDWYQEHEDYDFETKECTMGKACGHYTQIVWADSDKIGCGTNFCDTMQGINRPNVFLLVCNYAP</sequence>
<dbReference type="GO" id="GO:0005576">
    <property type="term" value="C:extracellular region"/>
    <property type="evidence" value="ECO:0007669"/>
    <property type="project" value="InterPro"/>
</dbReference>
<dbReference type="InterPro" id="IPR035940">
    <property type="entry name" value="CAP_sf"/>
</dbReference>
<dbReference type="STRING" id="7897.ENSLACP00000012001"/>
<dbReference type="InterPro" id="IPR002413">
    <property type="entry name" value="V5_allergen-like"/>
</dbReference>
<dbReference type="EMBL" id="AFYH01065398">
    <property type="status" value="NOT_ANNOTATED_CDS"/>
    <property type="molecule type" value="Genomic_DNA"/>
</dbReference>
<accession>H3AQT0</accession>
<dbReference type="AlphaFoldDB" id="H3AQT0"/>
<dbReference type="InterPro" id="IPR001283">
    <property type="entry name" value="CRISP-related"/>
</dbReference>
<dbReference type="PRINTS" id="PR00837">
    <property type="entry name" value="V5TPXLIKE"/>
</dbReference>
<dbReference type="PROSITE" id="PS01009">
    <property type="entry name" value="CRISP_1"/>
    <property type="match status" value="1"/>
</dbReference>
<dbReference type="PANTHER" id="PTHR10334">
    <property type="entry name" value="CYSTEINE-RICH SECRETORY PROTEIN-RELATED"/>
    <property type="match status" value="1"/>
</dbReference>
<dbReference type="InterPro" id="IPR018244">
    <property type="entry name" value="Allrgn_V5/Tpx1_CS"/>
</dbReference>
<dbReference type="SMART" id="SM00198">
    <property type="entry name" value="SCP"/>
    <property type="match status" value="1"/>
</dbReference>
<dbReference type="InParanoid" id="H3AQT0"/>
<organism evidence="4 5">
    <name type="scientific">Latimeria chalumnae</name>
    <name type="common">Coelacanth</name>
    <dbReference type="NCBI Taxonomy" id="7897"/>
    <lineage>
        <taxon>Eukaryota</taxon>
        <taxon>Metazoa</taxon>
        <taxon>Chordata</taxon>
        <taxon>Craniata</taxon>
        <taxon>Vertebrata</taxon>
        <taxon>Euteleostomi</taxon>
        <taxon>Coelacanthiformes</taxon>
        <taxon>Coelacanthidae</taxon>
        <taxon>Latimeria</taxon>
    </lineage>
</organism>
<proteinExistence type="inferred from homology"/>
<keyword evidence="2" id="KW-0732">Signal</keyword>
<dbReference type="PRINTS" id="PR00838">
    <property type="entry name" value="V5ALLERGEN"/>
</dbReference>
<name>H3AQT0_LATCH</name>
<gene>
    <name evidence="4" type="primary">LOC102347966</name>
</gene>
<feature type="chain" id="PRO_5003579401" description="SCP domain-containing protein" evidence="2">
    <location>
        <begin position="24"/>
        <end position="163"/>
    </location>
</feature>
<keyword evidence="5" id="KW-1185">Reference proteome</keyword>
<dbReference type="HOGENOM" id="CLU_035730_8_1_1"/>
<dbReference type="Proteomes" id="UP000008672">
    <property type="component" value="Unassembled WGS sequence"/>
</dbReference>
<reference evidence="4" key="2">
    <citation type="submission" date="2025-08" db="UniProtKB">
        <authorList>
            <consortium name="Ensembl"/>
        </authorList>
    </citation>
    <scope>IDENTIFICATION</scope>
</reference>
<dbReference type="Bgee" id="ENSLACG00000010562">
    <property type="expression patterns" value="Expressed in pectoral fin and 6 other cell types or tissues"/>
</dbReference>
<dbReference type="CDD" id="cd05559">
    <property type="entry name" value="CAP_PI16_HrTT-1"/>
    <property type="match status" value="1"/>
</dbReference>
<evidence type="ECO:0000256" key="1">
    <source>
        <dbReference type="ARBA" id="ARBA00009923"/>
    </source>
</evidence>
<dbReference type="InterPro" id="IPR014044">
    <property type="entry name" value="CAP_dom"/>
</dbReference>
<comment type="similarity">
    <text evidence="1">Belongs to the CRISP family.</text>
</comment>